<dbReference type="EMBL" id="CM056742">
    <property type="protein sequence ID" value="KAJ8678140.1"/>
    <property type="molecule type" value="Genomic_DNA"/>
</dbReference>
<protein>
    <submittedName>
        <fullName evidence="1">Uncharacterized protein</fullName>
    </submittedName>
</protein>
<proteinExistence type="predicted"/>
<comment type="caution">
    <text evidence="1">The sequence shown here is derived from an EMBL/GenBank/DDBJ whole genome shotgun (WGS) entry which is preliminary data.</text>
</comment>
<evidence type="ECO:0000313" key="2">
    <source>
        <dbReference type="Proteomes" id="UP001239111"/>
    </source>
</evidence>
<accession>A0ACC2P431</accession>
<organism evidence="1 2">
    <name type="scientific">Eretmocerus hayati</name>
    <dbReference type="NCBI Taxonomy" id="131215"/>
    <lineage>
        <taxon>Eukaryota</taxon>
        <taxon>Metazoa</taxon>
        <taxon>Ecdysozoa</taxon>
        <taxon>Arthropoda</taxon>
        <taxon>Hexapoda</taxon>
        <taxon>Insecta</taxon>
        <taxon>Pterygota</taxon>
        <taxon>Neoptera</taxon>
        <taxon>Endopterygota</taxon>
        <taxon>Hymenoptera</taxon>
        <taxon>Apocrita</taxon>
        <taxon>Proctotrupomorpha</taxon>
        <taxon>Chalcidoidea</taxon>
        <taxon>Aphelinidae</taxon>
        <taxon>Aphelininae</taxon>
        <taxon>Eretmocerus</taxon>
    </lineage>
</organism>
<keyword evidence="2" id="KW-1185">Reference proteome</keyword>
<name>A0ACC2P431_9HYME</name>
<dbReference type="Proteomes" id="UP001239111">
    <property type="component" value="Chromosome 2"/>
</dbReference>
<evidence type="ECO:0000313" key="1">
    <source>
        <dbReference type="EMBL" id="KAJ8678140.1"/>
    </source>
</evidence>
<gene>
    <name evidence="1" type="ORF">QAD02_013927</name>
</gene>
<sequence>MATEAEASTAEIHYVEITHIESRKNRIVPLHDVFQTTESTPQAIRNHEGRGSRQRFQRSVSPRQSPKTRASTTREIKREMLNSKKSQKIAVQKRSYEVLKDAMNVIPREVLKTFTDLHSSKGESSQEELTPRSRFSNSSEDIHGSSLPRAPTPGRPSVMIRPCSVQLEVMSSSLEISASKGSDTSADLPTDARFTCPSTSSVAGRSNLSNGVDSTVFNHLDTSANDIVHPSNRHVGDVAHSSLSCTVAEVVQCGVDIRSEVCEIKRHGLGIGGANQHGPVTTAQGEEQSPQGRELEQIYARQLELRLVHGNESARAESERIRELKRAQEEAKLLRDLERARARKEAERLREVERARAREEAERFQELERVRAREEAERLQELERKRTREEAVPYVNLEAEGSSLFLSMTCTIKRVDYIMQIAWLGCYRVVGTRIHLTQQQTVDILRWELVDKKNPKTFIWTTATIVLTHKELSTSALDPTQVKNVVPGHPRPRIINREKLLLLLSLYHDYVFGEHSVTTVKEREPILLKGCEHLSKFLWFYRNEAIKEIEEQIEGRDLDQP</sequence>
<reference evidence="1" key="1">
    <citation type="submission" date="2023-04" db="EMBL/GenBank/DDBJ databases">
        <title>A chromosome-level genome assembly of the parasitoid wasp Eretmocerus hayati.</title>
        <authorList>
            <person name="Zhong Y."/>
            <person name="Liu S."/>
            <person name="Liu Y."/>
        </authorList>
    </citation>
    <scope>NUCLEOTIDE SEQUENCE</scope>
    <source>
        <strain evidence="1">ZJU_SS_LIU_2023</strain>
    </source>
</reference>